<dbReference type="HOGENOM" id="CLU_000604_1_22_5"/>
<accession>Q0FS96</accession>
<dbReference type="GO" id="GO:0016887">
    <property type="term" value="F:ATP hydrolysis activity"/>
    <property type="evidence" value="ECO:0007669"/>
    <property type="project" value="InterPro"/>
</dbReference>
<organism evidence="5 6">
    <name type="scientific">Salipiger bermudensis (strain DSM 26914 / JCM 13377 / KCTC 12554 / HTCC2601)</name>
    <name type="common">Pelagibaca bermudensis</name>
    <dbReference type="NCBI Taxonomy" id="314265"/>
    <lineage>
        <taxon>Bacteria</taxon>
        <taxon>Pseudomonadati</taxon>
        <taxon>Pseudomonadota</taxon>
        <taxon>Alphaproteobacteria</taxon>
        <taxon>Rhodobacterales</taxon>
        <taxon>Roseobacteraceae</taxon>
        <taxon>Salipiger</taxon>
    </lineage>
</organism>
<evidence type="ECO:0000256" key="1">
    <source>
        <dbReference type="ARBA" id="ARBA00022448"/>
    </source>
</evidence>
<dbReference type="STRING" id="314265.R2601_05038"/>
<comment type="caution">
    <text evidence="5">The sequence shown here is derived from an EMBL/GenBank/DDBJ whole genome shotgun (WGS) entry which is preliminary data.</text>
</comment>
<proteinExistence type="predicted"/>
<dbReference type="GeneID" id="92503037"/>
<keyword evidence="3" id="KW-0067">ATP-binding</keyword>
<dbReference type="PANTHER" id="PTHR43423:SF1">
    <property type="entry name" value="ABC TRANSPORTER I FAMILY MEMBER 17"/>
    <property type="match status" value="1"/>
</dbReference>
<keyword evidence="1" id="KW-0813">Transport</keyword>
<name>Q0FS96_SALBH</name>
<dbReference type="RefSeq" id="WP_007802702.1">
    <property type="nucleotide sequence ID" value="NZ_DS022277.1"/>
</dbReference>
<dbReference type="OrthoDB" id="9802264at2"/>
<dbReference type="InterPro" id="IPR003439">
    <property type="entry name" value="ABC_transporter-like_ATP-bd"/>
</dbReference>
<dbReference type="GO" id="GO:0005524">
    <property type="term" value="F:ATP binding"/>
    <property type="evidence" value="ECO:0007669"/>
    <property type="project" value="UniProtKB-KW"/>
</dbReference>
<evidence type="ECO:0000313" key="5">
    <source>
        <dbReference type="EMBL" id="EAU47105.1"/>
    </source>
</evidence>
<dbReference type="Pfam" id="PF00005">
    <property type="entry name" value="ABC_tran"/>
    <property type="match status" value="1"/>
</dbReference>
<evidence type="ECO:0000313" key="6">
    <source>
        <dbReference type="Proteomes" id="UP000006230"/>
    </source>
</evidence>
<dbReference type="InterPro" id="IPR003593">
    <property type="entry name" value="AAA+_ATPase"/>
</dbReference>
<dbReference type="Proteomes" id="UP000006230">
    <property type="component" value="Unassembled WGS sequence"/>
</dbReference>
<reference evidence="5 6" key="1">
    <citation type="journal article" date="2010" name="J. Bacteriol.">
        <title>Genome sequences of Pelagibaca bermudensis HTCC2601T and Maritimibacter alkaliphilus HTCC2654T, the type strains of two marine Roseobacter genera.</title>
        <authorList>
            <person name="Thrash J.C."/>
            <person name="Cho J.C."/>
            <person name="Ferriera S."/>
            <person name="Johnson J."/>
            <person name="Vergin K.L."/>
            <person name="Giovannoni S.J."/>
        </authorList>
    </citation>
    <scope>NUCLEOTIDE SEQUENCE [LARGE SCALE GENOMIC DNA]</scope>
    <source>
        <strain evidence="6">DSM 26914 / JCM 13377 / KCTC 12554 / HTCC2601</strain>
    </source>
</reference>
<dbReference type="AlphaFoldDB" id="Q0FS96"/>
<evidence type="ECO:0000259" key="4">
    <source>
        <dbReference type="PROSITE" id="PS50893"/>
    </source>
</evidence>
<feature type="domain" description="ABC transporter" evidence="4">
    <location>
        <begin position="28"/>
        <end position="249"/>
    </location>
</feature>
<dbReference type="SUPFAM" id="SSF52540">
    <property type="entry name" value="P-loop containing nucleoside triphosphate hydrolases"/>
    <property type="match status" value="1"/>
</dbReference>
<dbReference type="SMART" id="SM00382">
    <property type="entry name" value="AAA"/>
    <property type="match status" value="1"/>
</dbReference>
<dbReference type="EMBL" id="AATQ01000009">
    <property type="protein sequence ID" value="EAU47105.1"/>
    <property type="molecule type" value="Genomic_DNA"/>
</dbReference>
<sequence length="255" mass="27194">MSDLQITDAVRLPRRRAAHAPVGPLLPLSVSGLRLDIPRGTLLDGVDLTLPRHGCTVIMGPNGAGKSILLKLLHGLLAPTAGSVSWNGLPATEATARQALVFQKPVLLRRSVAANLDFVLKARGGNRARRDALLADVGLAHKARQPARSLSGGEAQRLALARALATDPEVLFLDEPTASLDPASVQVIERIVGEACARGTRIIFVTHDIGQARRIADDVVFLHRGRVAEHSAAAEFFPEPRSLAARDYLAGRIVL</sequence>
<dbReference type="InterPro" id="IPR027417">
    <property type="entry name" value="P-loop_NTPase"/>
</dbReference>
<protein>
    <submittedName>
        <fullName evidence="5">ABC-type polar amino acid transport system, ATPase component</fullName>
    </submittedName>
</protein>
<dbReference type="PANTHER" id="PTHR43423">
    <property type="entry name" value="ABC TRANSPORTER I FAMILY MEMBER 17"/>
    <property type="match status" value="1"/>
</dbReference>
<keyword evidence="6" id="KW-1185">Reference proteome</keyword>
<dbReference type="eggNOG" id="COG1126">
    <property type="taxonomic scope" value="Bacteria"/>
</dbReference>
<dbReference type="PROSITE" id="PS00211">
    <property type="entry name" value="ABC_TRANSPORTER_1"/>
    <property type="match status" value="1"/>
</dbReference>
<keyword evidence="2" id="KW-0547">Nucleotide-binding</keyword>
<evidence type="ECO:0000256" key="3">
    <source>
        <dbReference type="ARBA" id="ARBA00022840"/>
    </source>
</evidence>
<gene>
    <name evidence="5" type="ORF">R2601_05038</name>
</gene>
<dbReference type="PROSITE" id="PS50893">
    <property type="entry name" value="ABC_TRANSPORTER_2"/>
    <property type="match status" value="1"/>
</dbReference>
<dbReference type="Gene3D" id="3.40.50.300">
    <property type="entry name" value="P-loop containing nucleotide triphosphate hydrolases"/>
    <property type="match status" value="1"/>
</dbReference>
<evidence type="ECO:0000256" key="2">
    <source>
        <dbReference type="ARBA" id="ARBA00022741"/>
    </source>
</evidence>
<dbReference type="InterPro" id="IPR017871">
    <property type="entry name" value="ABC_transporter-like_CS"/>
</dbReference>